<evidence type="ECO:0000256" key="2">
    <source>
        <dbReference type="ARBA" id="ARBA00012338"/>
    </source>
</evidence>
<comment type="caution">
    <text evidence="7">The sequence shown here is derived from an EMBL/GenBank/DDBJ whole genome shotgun (WGS) entry which is preliminary data.</text>
</comment>
<dbReference type="PANTHER" id="PTHR43814:SF1">
    <property type="entry name" value="ARGININOSUCCINATE LYASE"/>
    <property type="match status" value="1"/>
</dbReference>
<dbReference type="Gene3D" id="1.20.200.10">
    <property type="entry name" value="Fumarase/aspartase (Central domain)"/>
    <property type="match status" value="1"/>
</dbReference>
<dbReference type="SUPFAM" id="SSF48557">
    <property type="entry name" value="L-aspartase-like"/>
    <property type="match status" value="1"/>
</dbReference>
<evidence type="ECO:0000256" key="1">
    <source>
        <dbReference type="ARBA" id="ARBA00004941"/>
    </source>
</evidence>
<dbReference type="AlphaFoldDB" id="A0A182C7N8"/>
<dbReference type="STRING" id="1453497.AT15_06140"/>
<feature type="domain" description="Fumarate lyase N-terminal" evidence="5">
    <location>
        <begin position="80"/>
        <end position="289"/>
    </location>
</feature>
<dbReference type="EMBL" id="JFHK01000003">
    <property type="protein sequence ID" value="OAA31651.1"/>
    <property type="molecule type" value="Genomic_DNA"/>
</dbReference>
<gene>
    <name evidence="7" type="ORF">AT15_06140</name>
</gene>
<evidence type="ECO:0000259" key="5">
    <source>
        <dbReference type="Pfam" id="PF00206"/>
    </source>
</evidence>
<dbReference type="GO" id="GO:0042450">
    <property type="term" value="P:L-arginine biosynthetic process via ornithine"/>
    <property type="evidence" value="ECO:0007669"/>
    <property type="project" value="InterPro"/>
</dbReference>
<dbReference type="PATRIC" id="fig|1453497.3.peg.1225"/>
<keyword evidence="3" id="KW-0028">Amino-acid biosynthesis</keyword>
<reference evidence="7 8" key="1">
    <citation type="submission" date="2014-02" db="EMBL/GenBank/DDBJ databases">
        <title>Kosmotoga genome sequencing.</title>
        <authorList>
            <person name="Pollo S.M."/>
            <person name="Charchuk R."/>
            <person name="Nesbo C.L."/>
        </authorList>
    </citation>
    <scope>NUCLEOTIDE SEQUENCE [LARGE SCALE GENOMIC DNA]</scope>
    <source>
        <strain evidence="7 8">S304</strain>
    </source>
</reference>
<proteinExistence type="predicted"/>
<evidence type="ECO:0000259" key="6">
    <source>
        <dbReference type="Pfam" id="PF14698"/>
    </source>
</evidence>
<dbReference type="GO" id="GO:0004056">
    <property type="term" value="F:argininosuccinate lyase activity"/>
    <property type="evidence" value="ECO:0007669"/>
    <property type="project" value="UniProtKB-EC"/>
</dbReference>
<dbReference type="GO" id="GO:0005829">
    <property type="term" value="C:cytosol"/>
    <property type="evidence" value="ECO:0007669"/>
    <property type="project" value="TreeGrafter"/>
</dbReference>
<dbReference type="EC" id="4.3.2.1" evidence="2"/>
<dbReference type="Proteomes" id="UP000077339">
    <property type="component" value="Unassembled WGS sequence"/>
</dbReference>
<feature type="domain" description="Argininosuccinate lyase C-terminal" evidence="6">
    <location>
        <begin position="359"/>
        <end position="426"/>
    </location>
</feature>
<evidence type="ECO:0000313" key="8">
    <source>
        <dbReference type="Proteomes" id="UP000077339"/>
    </source>
</evidence>
<dbReference type="Gene3D" id="1.10.275.10">
    <property type="entry name" value="Fumarase/aspartase (N-terminal domain)"/>
    <property type="match status" value="1"/>
</dbReference>
<dbReference type="PRINTS" id="PR00149">
    <property type="entry name" value="FUMRATELYASE"/>
</dbReference>
<dbReference type="InterPro" id="IPR022761">
    <property type="entry name" value="Fumarate_lyase_N"/>
</dbReference>
<dbReference type="Gene3D" id="1.10.40.30">
    <property type="entry name" value="Fumarase/aspartase (C-terminal domain)"/>
    <property type="match status" value="1"/>
</dbReference>
<protein>
    <recommendedName>
        <fullName evidence="2">argininosuccinate lyase</fullName>
        <ecNumber evidence="2">4.3.2.1</ecNumber>
    </recommendedName>
</protein>
<dbReference type="OrthoDB" id="9769623at2"/>
<sequence length="478" mass="54769">MGINENYLRHVLYPSYKNWKENFLKYFIEENKAHLIVLKKCGVIDIEKARKIKEAILTFEEKTNLPEELPEGFEDLFFLFEEELSKLIGPAIAGYLHTGRSRNDLDTTVFRMHIRERLLKIMRSIILLLKRIHRKILTTGTELFLLYTHGQPAQVSNFAHYLSAFAFEIMEDLEQFFAAYNIVNLCPAGSAAITTSGFNLDREELAKLLGFKRPVENSYRAIVSSHWITYPSSVIRLFLEDIGRFIADISHKASNEVGLVDFPDDLVQISSIMPQKRNPVILEHIRIFSEMAAGEFVNLTTLFRNVPFQDVNEVADAPLRIFDSASEYVDSALVLLRTVIDAVEVNAKKCEELAISSGATTTELADTFVREANIDFRTAHKIVSAFVRSGKSFDVLKQSFERETGEPFRFSEKEIREILSPEHFVEVRKIYGGPSKESMKKLLREFENSLEKAQKKCNELSEKALDYKKSLNEILSTL</sequence>
<feature type="coiled-coil region" evidence="4">
    <location>
        <begin position="436"/>
        <end position="470"/>
    </location>
</feature>
<dbReference type="PRINTS" id="PR00145">
    <property type="entry name" value="ARGSUCLYASE"/>
</dbReference>
<dbReference type="InterPro" id="IPR008948">
    <property type="entry name" value="L-Aspartase-like"/>
</dbReference>
<dbReference type="InterPro" id="IPR000362">
    <property type="entry name" value="Fumarate_lyase_fam"/>
</dbReference>
<dbReference type="InterPro" id="IPR029419">
    <property type="entry name" value="Arg_succ_lyase_C"/>
</dbReference>
<dbReference type="PANTHER" id="PTHR43814">
    <property type="entry name" value="ARGININOSUCCINATE LYASE"/>
    <property type="match status" value="1"/>
</dbReference>
<dbReference type="Pfam" id="PF00206">
    <property type="entry name" value="Lyase_1"/>
    <property type="match status" value="1"/>
</dbReference>
<dbReference type="UniPathway" id="UPA00068">
    <property type="reaction ID" value="UER00114"/>
</dbReference>
<comment type="pathway">
    <text evidence="1">Amino-acid biosynthesis; L-arginine biosynthesis; L-arginine from L-ornithine and carbamoyl phosphate: step 3/3.</text>
</comment>
<dbReference type="InterPro" id="IPR009049">
    <property type="entry name" value="Argininosuccinate_lyase"/>
</dbReference>
<keyword evidence="4" id="KW-0175">Coiled coil</keyword>
<evidence type="ECO:0000256" key="3">
    <source>
        <dbReference type="ARBA" id="ARBA00022571"/>
    </source>
</evidence>
<organism evidence="7 8">
    <name type="scientific">Kosmotoga arenicorallina S304</name>
    <dbReference type="NCBI Taxonomy" id="1453497"/>
    <lineage>
        <taxon>Bacteria</taxon>
        <taxon>Thermotogati</taxon>
        <taxon>Thermotogota</taxon>
        <taxon>Thermotogae</taxon>
        <taxon>Kosmotogales</taxon>
        <taxon>Kosmotogaceae</taxon>
        <taxon>Kosmotoga</taxon>
    </lineage>
</organism>
<dbReference type="Pfam" id="PF14698">
    <property type="entry name" value="ASL_C2"/>
    <property type="match status" value="1"/>
</dbReference>
<name>A0A182C7N8_9BACT</name>
<dbReference type="RefSeq" id="WP_068346016.1">
    <property type="nucleotide sequence ID" value="NZ_JFHK01000003.1"/>
</dbReference>
<accession>A0A182C7N8</accession>
<evidence type="ECO:0000313" key="7">
    <source>
        <dbReference type="EMBL" id="OAA31651.1"/>
    </source>
</evidence>
<dbReference type="InterPro" id="IPR024083">
    <property type="entry name" value="Fumarase/histidase_N"/>
</dbReference>
<keyword evidence="3" id="KW-0055">Arginine biosynthesis</keyword>
<dbReference type="CDD" id="cd01359">
    <property type="entry name" value="Argininosuccinate_lyase"/>
    <property type="match status" value="1"/>
</dbReference>
<evidence type="ECO:0000256" key="4">
    <source>
        <dbReference type="SAM" id="Coils"/>
    </source>
</evidence>
<keyword evidence="8" id="KW-1185">Reference proteome</keyword>